<dbReference type="GO" id="GO:0016787">
    <property type="term" value="F:hydrolase activity"/>
    <property type="evidence" value="ECO:0007669"/>
    <property type="project" value="UniProtKB-KW"/>
</dbReference>
<dbReference type="Proteomes" id="UP000269544">
    <property type="component" value="Chromosome"/>
</dbReference>
<protein>
    <submittedName>
        <fullName evidence="3">Isopentenyl-diphosphate Delta-isomerase</fullName>
        <ecNumber evidence="3">5.3.3.2</ecNumber>
    </submittedName>
</protein>
<dbReference type="PANTHER" id="PTHR10885:SF0">
    <property type="entry name" value="ISOPENTENYL-DIPHOSPHATE DELTA-ISOMERASE"/>
    <property type="match status" value="1"/>
</dbReference>
<dbReference type="InterPro" id="IPR020084">
    <property type="entry name" value="NUDIX_hydrolase_CS"/>
</dbReference>
<organism evidence="3 4">
    <name type="scientific">Aedoeadaptatus ivorii</name>
    <dbReference type="NCBI Taxonomy" id="54006"/>
    <lineage>
        <taxon>Bacteria</taxon>
        <taxon>Bacillati</taxon>
        <taxon>Bacillota</taxon>
        <taxon>Tissierellia</taxon>
        <taxon>Tissierellales</taxon>
        <taxon>Peptoniphilaceae</taxon>
        <taxon>Aedoeadaptatus</taxon>
    </lineage>
</organism>
<proteinExistence type="predicted"/>
<dbReference type="EC" id="5.3.3.2" evidence="3"/>
<dbReference type="InterPro" id="IPR015797">
    <property type="entry name" value="NUDIX_hydrolase-like_dom_sf"/>
</dbReference>
<reference evidence="3 4" key="1">
    <citation type="submission" date="2018-12" db="EMBL/GenBank/DDBJ databases">
        <authorList>
            <consortium name="Pathogen Informatics"/>
        </authorList>
    </citation>
    <scope>NUCLEOTIDE SEQUENCE [LARGE SCALE GENOMIC DNA]</scope>
    <source>
        <strain evidence="3 4">NCTC13079</strain>
    </source>
</reference>
<dbReference type="Pfam" id="PF00293">
    <property type="entry name" value="NUDIX"/>
    <property type="match status" value="1"/>
</dbReference>
<dbReference type="PANTHER" id="PTHR10885">
    <property type="entry name" value="ISOPENTENYL-DIPHOSPHATE DELTA-ISOMERASE"/>
    <property type="match status" value="1"/>
</dbReference>
<dbReference type="InterPro" id="IPR000086">
    <property type="entry name" value="NUDIX_hydrolase_dom"/>
</dbReference>
<dbReference type="SUPFAM" id="SSF55811">
    <property type="entry name" value="Nudix"/>
    <property type="match status" value="1"/>
</dbReference>
<dbReference type="GO" id="GO:0004452">
    <property type="term" value="F:isopentenyl-diphosphate delta-isomerase activity"/>
    <property type="evidence" value="ECO:0007669"/>
    <property type="project" value="UniProtKB-EC"/>
</dbReference>
<feature type="domain" description="Nudix hydrolase" evidence="2">
    <location>
        <begin position="29"/>
        <end position="161"/>
    </location>
</feature>
<name>A0A3S5AKI4_9FIRM</name>
<keyword evidence="1" id="KW-0378">Hydrolase</keyword>
<evidence type="ECO:0000256" key="1">
    <source>
        <dbReference type="ARBA" id="ARBA00022801"/>
    </source>
</evidence>
<dbReference type="CDD" id="cd04693">
    <property type="entry name" value="NUDIX_Hydrolase"/>
    <property type="match status" value="1"/>
</dbReference>
<evidence type="ECO:0000313" key="4">
    <source>
        <dbReference type="Proteomes" id="UP000269544"/>
    </source>
</evidence>
<dbReference type="KEGG" id="piv:NCTC13079_01562"/>
<dbReference type="PROSITE" id="PS51462">
    <property type="entry name" value="NUDIX"/>
    <property type="match status" value="1"/>
</dbReference>
<accession>A0A3S5AKI4</accession>
<dbReference type="EMBL" id="LR134523">
    <property type="protein sequence ID" value="VEJ36357.1"/>
    <property type="molecule type" value="Genomic_DNA"/>
</dbReference>
<gene>
    <name evidence="3" type="primary">idi</name>
    <name evidence="3" type="ORF">NCTC13079_01562</name>
</gene>
<dbReference type="PROSITE" id="PS00893">
    <property type="entry name" value="NUDIX_BOX"/>
    <property type="match status" value="1"/>
</dbReference>
<dbReference type="Gene3D" id="3.90.79.10">
    <property type="entry name" value="Nucleoside Triphosphate Pyrophosphohydrolase"/>
    <property type="match status" value="1"/>
</dbReference>
<dbReference type="RefSeq" id="WP_164715273.1">
    <property type="nucleotide sequence ID" value="NZ_LR134523.1"/>
</dbReference>
<keyword evidence="3" id="KW-0413">Isomerase</keyword>
<evidence type="ECO:0000259" key="2">
    <source>
        <dbReference type="PROSITE" id="PS51462"/>
    </source>
</evidence>
<evidence type="ECO:0000313" key="3">
    <source>
        <dbReference type="EMBL" id="VEJ36357.1"/>
    </source>
</evidence>
<keyword evidence="4" id="KW-1185">Reference proteome</keyword>
<sequence>MIEIWDLFDKDNRPTGETAIRGKRIPGGSYHRVVEGWIRTPDGKYILQKRARCKKNYPGFWSCTAIGSVIAGESPEDAMIREMEEEMGIRLTKEELDLERIITEFPAHYYIYRIEKDVKEEDIRPDPEEVEDFVFLTRDELRSWSEENHMTKLSYYEDFFKKWP</sequence>
<dbReference type="AlphaFoldDB" id="A0A3S5AKI4"/>